<proteinExistence type="predicted"/>
<evidence type="ECO:0000313" key="1">
    <source>
        <dbReference type="EMBL" id="KAI7984325.1"/>
    </source>
</evidence>
<protein>
    <submittedName>
        <fullName evidence="1">Chaperone protein DnaK</fullName>
    </submittedName>
</protein>
<keyword evidence="2" id="KW-1185">Reference proteome</keyword>
<evidence type="ECO:0000313" key="2">
    <source>
        <dbReference type="Proteomes" id="UP001060215"/>
    </source>
</evidence>
<dbReference type="EMBL" id="CM045768">
    <property type="protein sequence ID" value="KAI7984325.1"/>
    <property type="molecule type" value="Genomic_DNA"/>
</dbReference>
<name>A0ACC0F701_9ERIC</name>
<accession>A0ACC0F701</accession>
<dbReference type="Proteomes" id="UP001060215">
    <property type="component" value="Chromosome 11"/>
</dbReference>
<gene>
    <name evidence="1" type="ORF">LOK49_LG15G02104</name>
</gene>
<comment type="caution">
    <text evidence="1">The sequence shown here is derived from an EMBL/GenBank/DDBJ whole genome shotgun (WGS) entry which is preliminary data.</text>
</comment>
<organism evidence="1 2">
    <name type="scientific">Camellia lanceoleosa</name>
    <dbReference type="NCBI Taxonomy" id="1840588"/>
    <lineage>
        <taxon>Eukaryota</taxon>
        <taxon>Viridiplantae</taxon>
        <taxon>Streptophyta</taxon>
        <taxon>Embryophyta</taxon>
        <taxon>Tracheophyta</taxon>
        <taxon>Spermatophyta</taxon>
        <taxon>Magnoliopsida</taxon>
        <taxon>eudicotyledons</taxon>
        <taxon>Gunneridae</taxon>
        <taxon>Pentapetalae</taxon>
        <taxon>asterids</taxon>
        <taxon>Ericales</taxon>
        <taxon>Theaceae</taxon>
        <taxon>Camellia</taxon>
    </lineage>
</organism>
<sequence>MCLGLLMSRFFLALASKNIDGGIFAVLVWVVEHSISQSLRSPMELSRSKKLSCHLIPPSLGIETLGEDLQGLLISAVIPCMASRNITTPLDYPDSLSIRILQGEHQIASMNDLLGELKVERVLHTLLVGRTGVEMTGGSGTGDDWMR</sequence>
<reference evidence="1 2" key="1">
    <citation type="journal article" date="2022" name="Plant J.">
        <title>Chromosome-level genome of Camellia lanceoleosa provides a valuable resource for understanding genome evolution and self-incompatibility.</title>
        <authorList>
            <person name="Gong W."/>
            <person name="Xiao S."/>
            <person name="Wang L."/>
            <person name="Liao Z."/>
            <person name="Chang Y."/>
            <person name="Mo W."/>
            <person name="Hu G."/>
            <person name="Li W."/>
            <person name="Zhao G."/>
            <person name="Zhu H."/>
            <person name="Hu X."/>
            <person name="Ji K."/>
            <person name="Xiang X."/>
            <person name="Song Q."/>
            <person name="Yuan D."/>
            <person name="Jin S."/>
            <person name="Zhang L."/>
        </authorList>
    </citation>
    <scope>NUCLEOTIDE SEQUENCE [LARGE SCALE GENOMIC DNA]</scope>
    <source>
        <strain evidence="1">SQ_2022a</strain>
    </source>
</reference>